<protein>
    <submittedName>
        <fullName evidence="2">Uncharacterized protein</fullName>
    </submittedName>
</protein>
<evidence type="ECO:0000313" key="3">
    <source>
        <dbReference type="Proteomes" id="UP000237105"/>
    </source>
</evidence>
<feature type="transmembrane region" description="Helical" evidence="1">
    <location>
        <begin position="25"/>
        <end position="42"/>
    </location>
</feature>
<name>A0A2P5B2P0_PARAD</name>
<accession>A0A2P5B2P0</accession>
<dbReference type="OrthoDB" id="10301528at2759"/>
<keyword evidence="1" id="KW-0812">Transmembrane</keyword>
<gene>
    <name evidence="2" type="ORF">PanWU01x14_277230</name>
</gene>
<keyword evidence="3" id="KW-1185">Reference proteome</keyword>
<dbReference type="Proteomes" id="UP000237105">
    <property type="component" value="Unassembled WGS sequence"/>
</dbReference>
<evidence type="ECO:0000256" key="1">
    <source>
        <dbReference type="SAM" id="Phobius"/>
    </source>
</evidence>
<reference evidence="3" key="1">
    <citation type="submission" date="2016-06" db="EMBL/GenBank/DDBJ databases">
        <title>Parallel loss of symbiosis genes in relatives of nitrogen-fixing non-legume Parasponia.</title>
        <authorList>
            <person name="Van Velzen R."/>
            <person name="Holmer R."/>
            <person name="Bu F."/>
            <person name="Rutten L."/>
            <person name="Van Zeijl A."/>
            <person name="Liu W."/>
            <person name="Santuari L."/>
            <person name="Cao Q."/>
            <person name="Sharma T."/>
            <person name="Shen D."/>
            <person name="Roswanjaya Y."/>
            <person name="Wardhani T."/>
            <person name="Kalhor M.S."/>
            <person name="Jansen J."/>
            <person name="Van den Hoogen J."/>
            <person name="Gungor B."/>
            <person name="Hartog M."/>
            <person name="Hontelez J."/>
            <person name="Verver J."/>
            <person name="Yang W.-C."/>
            <person name="Schijlen E."/>
            <person name="Repin R."/>
            <person name="Schilthuizen M."/>
            <person name="Schranz E."/>
            <person name="Heidstra R."/>
            <person name="Miyata K."/>
            <person name="Fedorova E."/>
            <person name="Kohlen W."/>
            <person name="Bisseling T."/>
            <person name="Smit S."/>
            <person name="Geurts R."/>
        </authorList>
    </citation>
    <scope>NUCLEOTIDE SEQUENCE [LARGE SCALE GENOMIC DNA]</scope>
    <source>
        <strain evidence="3">cv. WU1-14</strain>
    </source>
</reference>
<dbReference type="EMBL" id="JXTB01000378">
    <property type="protein sequence ID" value="PON43067.1"/>
    <property type="molecule type" value="Genomic_DNA"/>
</dbReference>
<keyword evidence="1" id="KW-0472">Membrane</keyword>
<organism evidence="2 3">
    <name type="scientific">Parasponia andersonii</name>
    <name type="common">Sponia andersonii</name>
    <dbReference type="NCBI Taxonomy" id="3476"/>
    <lineage>
        <taxon>Eukaryota</taxon>
        <taxon>Viridiplantae</taxon>
        <taxon>Streptophyta</taxon>
        <taxon>Embryophyta</taxon>
        <taxon>Tracheophyta</taxon>
        <taxon>Spermatophyta</taxon>
        <taxon>Magnoliopsida</taxon>
        <taxon>eudicotyledons</taxon>
        <taxon>Gunneridae</taxon>
        <taxon>Pentapetalae</taxon>
        <taxon>rosids</taxon>
        <taxon>fabids</taxon>
        <taxon>Rosales</taxon>
        <taxon>Cannabaceae</taxon>
        <taxon>Parasponia</taxon>
    </lineage>
</organism>
<proteinExistence type="predicted"/>
<dbReference type="AlphaFoldDB" id="A0A2P5B2P0"/>
<evidence type="ECO:0000313" key="2">
    <source>
        <dbReference type="EMBL" id="PON43067.1"/>
    </source>
</evidence>
<sequence>MKNKQGIRVSINSARLKRRDSNSNLANFHVLVAIGAANLGIVKNSDSKNRRQIMNLPSVLLVVFGVQAVDYGPSADPFVAVLRDAVRVRRASTVPRLHRMKPVGIQDSELENTNGFLP</sequence>
<comment type="caution">
    <text evidence="2">The sequence shown here is derived from an EMBL/GenBank/DDBJ whole genome shotgun (WGS) entry which is preliminary data.</text>
</comment>
<keyword evidence="1" id="KW-1133">Transmembrane helix</keyword>